<dbReference type="Pfam" id="PF05926">
    <property type="entry name" value="Phage_GPL"/>
    <property type="match status" value="1"/>
</dbReference>
<accession>A0A1C3CUN4</accession>
<sequence>MTGLIANGNRDSENIVITSDDFFPGVSSKEIRESLRFDSSVTNQRLIPAIEAAVIEVNDQLESLTSKATSLAELNPKKIKTNGVEKPIAEVLYLRAVAASVGAELNEKYRAYDTTSNGSQKADELSPTIDDYRRDLRYAIRDLKKLRRVNVELI</sequence>
<proteinExistence type="predicted"/>
<dbReference type="Proteomes" id="UP000186553">
    <property type="component" value="Unassembled WGS sequence"/>
</dbReference>
<dbReference type="InterPro" id="IPR009225">
    <property type="entry name" value="Phage_head_completion_GpL"/>
</dbReference>
<dbReference type="AlphaFoldDB" id="A0A1C3CUN4"/>
<comment type="caution">
    <text evidence="1">The sequence shown here is derived from an EMBL/GenBank/DDBJ whole genome shotgun (WGS) entry which is preliminary data.</text>
</comment>
<reference evidence="1 2" key="1">
    <citation type="submission" date="2016-07" db="EMBL/GenBank/DDBJ databases">
        <title>Acinetobacter sp. ANC 4603.</title>
        <authorList>
            <person name="Radolfova-Krizova L."/>
            <person name="Nemec A."/>
        </authorList>
    </citation>
    <scope>NUCLEOTIDE SEQUENCE [LARGE SCALE GENOMIC DNA]</scope>
    <source>
        <strain evidence="1 2">ANC 4603</strain>
    </source>
</reference>
<keyword evidence="2" id="KW-1185">Reference proteome</keyword>
<dbReference type="OrthoDB" id="6312934at2"/>
<protein>
    <submittedName>
        <fullName evidence="1">Capsid protein</fullName>
    </submittedName>
</protein>
<dbReference type="EMBL" id="MBDL01000011">
    <property type="protein sequence ID" value="ODA12428.1"/>
    <property type="molecule type" value="Genomic_DNA"/>
</dbReference>
<evidence type="ECO:0000313" key="2">
    <source>
        <dbReference type="Proteomes" id="UP000186553"/>
    </source>
</evidence>
<dbReference type="RefSeq" id="WP_068888917.1">
    <property type="nucleotide sequence ID" value="NZ_CBCRUU010000014.1"/>
</dbReference>
<evidence type="ECO:0000313" key="1">
    <source>
        <dbReference type="EMBL" id="ODA12428.1"/>
    </source>
</evidence>
<name>A0A1C3CUN4_9GAMM</name>
<gene>
    <name evidence="1" type="ORF">BBP83_11100</name>
</gene>
<dbReference type="STRING" id="1891224.BBP83_11100"/>
<organism evidence="1 2">
    <name type="scientific">Acinetobacter celticus</name>
    <dbReference type="NCBI Taxonomy" id="1891224"/>
    <lineage>
        <taxon>Bacteria</taxon>
        <taxon>Pseudomonadati</taxon>
        <taxon>Pseudomonadota</taxon>
        <taxon>Gammaproteobacteria</taxon>
        <taxon>Moraxellales</taxon>
        <taxon>Moraxellaceae</taxon>
        <taxon>Acinetobacter</taxon>
    </lineage>
</organism>